<gene>
    <name evidence="7" type="ORF">DHW61_03505</name>
</gene>
<dbReference type="InterPro" id="IPR007554">
    <property type="entry name" value="Glycerophosphate_synth"/>
</dbReference>
<dbReference type="GO" id="GO:0019350">
    <property type="term" value="P:teichoic acid biosynthetic process"/>
    <property type="evidence" value="ECO:0007669"/>
    <property type="project" value="UniProtKB-KW"/>
</dbReference>
<dbReference type="PANTHER" id="PTHR37316:SF3">
    <property type="entry name" value="TEICHOIC ACID GLYCEROL-PHOSPHATE TRANSFERASE"/>
    <property type="match status" value="1"/>
</dbReference>
<evidence type="ECO:0000256" key="3">
    <source>
        <dbReference type="ARBA" id="ARBA00022475"/>
    </source>
</evidence>
<evidence type="ECO:0000256" key="4">
    <source>
        <dbReference type="ARBA" id="ARBA00022679"/>
    </source>
</evidence>
<dbReference type="GO" id="GO:0005886">
    <property type="term" value="C:plasma membrane"/>
    <property type="evidence" value="ECO:0007669"/>
    <property type="project" value="UniProtKB-SubCell"/>
</dbReference>
<dbReference type="GO" id="GO:0047355">
    <property type="term" value="F:CDP-glycerol glycerophosphotransferase activity"/>
    <property type="evidence" value="ECO:0007669"/>
    <property type="project" value="InterPro"/>
</dbReference>
<accession>A0A3D2X2Y6</accession>
<dbReference type="PANTHER" id="PTHR37316">
    <property type="entry name" value="TEICHOIC ACID GLYCEROL-PHOSPHATE PRIMASE"/>
    <property type="match status" value="1"/>
</dbReference>
<dbReference type="Gene3D" id="3.40.50.12580">
    <property type="match status" value="1"/>
</dbReference>
<dbReference type="Gene3D" id="3.40.50.11820">
    <property type="match status" value="1"/>
</dbReference>
<dbReference type="AlphaFoldDB" id="A0A3D2X2Y6"/>
<proteinExistence type="inferred from homology"/>
<comment type="caution">
    <text evidence="7">The sequence shown here is derived from an EMBL/GenBank/DDBJ whole genome shotgun (WGS) entry which is preliminary data.</text>
</comment>
<sequence>MLRKIMKKGILAIYRILRFLPLQKRTICFMSNLGRSYGGNPKSIYEEMVREGLDQEYRCIFFLEDTNTPIPGIAWKVKLSRFRYYYFLAIAGIWVSDTRFPNYIKKRKGVTYLQTWHGTPLKKLALDMTSLAMAGEETLDQYKEEFKKNSATWDYLISQNPFSTETFKRAFDFQGEVLEYGYPRNDILFQKNNSYDIDQIKKKLNIPRDKKIILYAPTWRDNEYHDKANYKFNAPLDYDYLYEQLKDEYVILLKYHYMVREKLSLGQYRGFYKVVEQEIDISELYLVSDMLITDYSSVMFDYSLLYRPMLFYVYDLKEYEEKLRGFYFDFVEEAPGPLFTSMGELVSMIKNYYPEDYTDKYKSFCDKYHSFENGNAAKRTVRLLTAKGIK</sequence>
<evidence type="ECO:0000256" key="6">
    <source>
        <dbReference type="ARBA" id="ARBA00023136"/>
    </source>
</evidence>
<evidence type="ECO:0000256" key="5">
    <source>
        <dbReference type="ARBA" id="ARBA00022944"/>
    </source>
</evidence>
<dbReference type="InterPro" id="IPR043149">
    <property type="entry name" value="TagF_N"/>
</dbReference>
<organism evidence="7 8">
    <name type="scientific">Lachnoclostridium phytofermentans</name>
    <dbReference type="NCBI Taxonomy" id="66219"/>
    <lineage>
        <taxon>Bacteria</taxon>
        <taxon>Bacillati</taxon>
        <taxon>Bacillota</taxon>
        <taxon>Clostridia</taxon>
        <taxon>Lachnospirales</taxon>
        <taxon>Lachnospiraceae</taxon>
    </lineage>
</organism>
<dbReference type="Proteomes" id="UP000262969">
    <property type="component" value="Unassembled WGS sequence"/>
</dbReference>
<protein>
    <submittedName>
        <fullName evidence="7">CDP-glycerol--glycerophosphate glycerophosphotransferase</fullName>
    </submittedName>
</protein>
<comment type="similarity">
    <text evidence="2">Belongs to the CDP-glycerol glycerophosphotransferase family.</text>
</comment>
<dbReference type="EMBL" id="DPVV01000125">
    <property type="protein sequence ID" value="HCL01472.1"/>
    <property type="molecule type" value="Genomic_DNA"/>
</dbReference>
<comment type="subcellular location">
    <subcellularLocation>
        <location evidence="1">Cell membrane</location>
        <topology evidence="1">Peripheral membrane protein</topology>
    </subcellularLocation>
</comment>
<dbReference type="InterPro" id="IPR051612">
    <property type="entry name" value="Teichoic_Acid_Biosynth"/>
</dbReference>
<evidence type="ECO:0000256" key="2">
    <source>
        <dbReference type="ARBA" id="ARBA00010488"/>
    </source>
</evidence>
<dbReference type="SUPFAM" id="SSF53756">
    <property type="entry name" value="UDP-Glycosyltransferase/glycogen phosphorylase"/>
    <property type="match status" value="1"/>
</dbReference>
<keyword evidence="3" id="KW-1003">Cell membrane</keyword>
<name>A0A3D2X2Y6_9FIRM</name>
<keyword evidence="6" id="KW-0472">Membrane</keyword>
<dbReference type="Pfam" id="PF04464">
    <property type="entry name" value="Glyphos_transf"/>
    <property type="match status" value="1"/>
</dbReference>
<evidence type="ECO:0000256" key="1">
    <source>
        <dbReference type="ARBA" id="ARBA00004202"/>
    </source>
</evidence>
<keyword evidence="5" id="KW-0777">Teichoic acid biosynthesis</keyword>
<dbReference type="InterPro" id="IPR043148">
    <property type="entry name" value="TagF_C"/>
</dbReference>
<reference evidence="7 8" key="1">
    <citation type="journal article" date="2018" name="Nat. Biotechnol.">
        <title>A standardized bacterial taxonomy based on genome phylogeny substantially revises the tree of life.</title>
        <authorList>
            <person name="Parks D.H."/>
            <person name="Chuvochina M."/>
            <person name="Waite D.W."/>
            <person name="Rinke C."/>
            <person name="Skarshewski A."/>
            <person name="Chaumeil P.A."/>
            <person name="Hugenholtz P."/>
        </authorList>
    </citation>
    <scope>NUCLEOTIDE SEQUENCE [LARGE SCALE GENOMIC DNA]</scope>
    <source>
        <strain evidence="7">UBA11728</strain>
    </source>
</reference>
<evidence type="ECO:0000313" key="8">
    <source>
        <dbReference type="Proteomes" id="UP000262969"/>
    </source>
</evidence>
<evidence type="ECO:0000313" key="7">
    <source>
        <dbReference type="EMBL" id="HCL01472.1"/>
    </source>
</evidence>
<keyword evidence="4 7" id="KW-0808">Transferase</keyword>